<evidence type="ECO:0000313" key="2">
    <source>
        <dbReference type="EMBL" id="RIB35420.1"/>
    </source>
</evidence>
<organism evidence="2 3">
    <name type="scientific">Candidatus Nanoclepta minutus</name>
    <dbReference type="NCBI Taxonomy" id="1940235"/>
    <lineage>
        <taxon>Archaea</taxon>
        <taxon>Nanobdellota</taxon>
        <taxon>Candidatus Nanoclepta</taxon>
    </lineage>
</organism>
<dbReference type="EMBL" id="MWMI01000002">
    <property type="protein sequence ID" value="RIB35420.1"/>
    <property type="molecule type" value="Genomic_DNA"/>
</dbReference>
<sequence length="61" mass="6737">MEDGKDRKTKFNFTGSLSAIGLGIGLLLYALNIVDSFFIIPAIMFIGTGLGTMLDFLFKRF</sequence>
<dbReference type="Proteomes" id="UP000266622">
    <property type="component" value="Unassembled WGS sequence"/>
</dbReference>
<evidence type="ECO:0000256" key="1">
    <source>
        <dbReference type="SAM" id="Phobius"/>
    </source>
</evidence>
<feature type="transmembrane region" description="Helical" evidence="1">
    <location>
        <begin position="37"/>
        <end position="58"/>
    </location>
</feature>
<keyword evidence="1" id="KW-1133">Transmembrane helix</keyword>
<dbReference type="AlphaFoldDB" id="A0A397WMX7"/>
<keyword evidence="1" id="KW-0812">Transmembrane</keyword>
<keyword evidence="1" id="KW-0472">Membrane</keyword>
<reference evidence="2 3" key="1">
    <citation type="journal article" date="2018" name="Syst. Appl. Microbiol.">
        <title>A new symbiotic nanoarchaeote (Candidatus Nanoclepta minutus) and its host (Zestosphaera tikiterensis gen. nov., sp. nov.) from a New Zealand hot spring.</title>
        <authorList>
            <person name="St John E."/>
            <person name="Liu Y."/>
            <person name="Podar M."/>
            <person name="Stott M.B."/>
            <person name="Meneghin J."/>
            <person name="Chen Z."/>
            <person name="Lagutin K."/>
            <person name="Mitchell K."/>
            <person name="Reysenbach A.L."/>
        </authorList>
    </citation>
    <scope>NUCLEOTIDE SEQUENCE [LARGE SCALE GENOMIC DNA]</scope>
    <source>
        <strain evidence="2">NZ3</strain>
    </source>
</reference>
<protein>
    <submittedName>
        <fullName evidence="2">Uncharacterized protein</fullName>
    </submittedName>
</protein>
<proteinExistence type="predicted"/>
<evidence type="ECO:0000313" key="3">
    <source>
        <dbReference type="Proteomes" id="UP000266622"/>
    </source>
</evidence>
<comment type="caution">
    <text evidence="2">The sequence shown here is derived from an EMBL/GenBank/DDBJ whole genome shotgun (WGS) entry which is preliminary data.</text>
</comment>
<accession>A0A397WMX7</accession>
<gene>
    <name evidence="2" type="ORF">BXU00_01480</name>
</gene>
<feature type="transmembrane region" description="Helical" evidence="1">
    <location>
        <begin position="12"/>
        <end position="31"/>
    </location>
</feature>
<name>A0A397WMX7_9ARCH</name>